<dbReference type="OrthoDB" id="9816206at2"/>
<dbReference type="RefSeq" id="WP_062150698.1">
    <property type="nucleotide sequence ID" value="NZ_CP013002.1"/>
</dbReference>
<feature type="domain" description="KilA-N DNA-binding" evidence="1">
    <location>
        <begin position="14"/>
        <end position="97"/>
    </location>
</feature>
<dbReference type="Pfam" id="PF10543">
    <property type="entry name" value="ORF6N"/>
    <property type="match status" value="1"/>
</dbReference>
<proteinExistence type="predicted"/>
<organism evidence="2 3">
    <name type="scientific">Caulobacter henricii</name>
    <dbReference type="NCBI Taxonomy" id="69395"/>
    <lineage>
        <taxon>Bacteria</taxon>
        <taxon>Pseudomonadati</taxon>
        <taxon>Pseudomonadota</taxon>
        <taxon>Alphaproteobacteria</taxon>
        <taxon>Caulobacterales</taxon>
        <taxon>Caulobacteraceae</taxon>
        <taxon>Caulobacter</taxon>
    </lineage>
</organism>
<gene>
    <name evidence="2" type="ORF">AQ619_17450</name>
</gene>
<dbReference type="EMBL" id="CP013002">
    <property type="protein sequence ID" value="ALL15001.1"/>
    <property type="molecule type" value="Genomic_DNA"/>
</dbReference>
<keyword evidence="3" id="KW-1185">Reference proteome</keyword>
<evidence type="ECO:0000259" key="1">
    <source>
        <dbReference type="Pfam" id="PF10543"/>
    </source>
</evidence>
<accession>A0A0P0P353</accession>
<dbReference type="InterPro" id="IPR018873">
    <property type="entry name" value="KilA-N_DNA-bd_domain"/>
</dbReference>
<protein>
    <recommendedName>
        <fullName evidence="1">KilA-N DNA-binding domain-containing protein</fullName>
    </recommendedName>
</protein>
<evidence type="ECO:0000313" key="3">
    <source>
        <dbReference type="Proteomes" id="UP000056905"/>
    </source>
</evidence>
<reference evidence="2 3" key="1">
    <citation type="submission" date="2015-10" db="EMBL/GenBank/DDBJ databases">
        <title>Conservation of the essential genome among Caulobacter and Brevundimonas species.</title>
        <authorList>
            <person name="Scott D."/>
            <person name="Ely B."/>
        </authorList>
    </citation>
    <scope>NUCLEOTIDE SEQUENCE [LARGE SCALE GENOMIC DNA]</scope>
    <source>
        <strain evidence="2 3">CB4</strain>
    </source>
</reference>
<dbReference type="STRING" id="69395.AQ619_17450"/>
<sequence length="254" mass="27370">MPVDLPAADRAFAPIHQIRGQSVVLDDAIAALFGVETRRLNEQVRRNASRFEGYAFQLTAGEIANLISQNATSSSWGGRRKHPWAFTEHGVVMAATVLKSDSAIAAMKMVVEVFVSARRRQDASGQVTHGASVGNGLIPRLTQAMAAVLDSVVNQHQGTSVREEAQDLLDRSIAHLKDRLSRAGLENEELAARATKLLAEAEASRATAAKTQAEAGEIELRVLARKLQLVIEAERAMTGGDIDRFVGVLERLGG</sequence>
<dbReference type="AlphaFoldDB" id="A0A0P0P353"/>
<dbReference type="KEGG" id="chq:AQ619_17450"/>
<name>A0A0P0P353_9CAUL</name>
<dbReference type="Proteomes" id="UP000056905">
    <property type="component" value="Chromosome"/>
</dbReference>
<evidence type="ECO:0000313" key="2">
    <source>
        <dbReference type="EMBL" id="ALL15001.1"/>
    </source>
</evidence>